<dbReference type="Gene3D" id="3.40.50.300">
    <property type="entry name" value="P-loop containing nucleotide triphosphate hydrolases"/>
    <property type="match status" value="1"/>
</dbReference>
<feature type="compositionally biased region" description="Polar residues" evidence="3">
    <location>
        <begin position="742"/>
        <end position="761"/>
    </location>
</feature>
<feature type="compositionally biased region" description="Basic and acidic residues" evidence="3">
    <location>
        <begin position="355"/>
        <end position="365"/>
    </location>
</feature>
<dbReference type="Gene3D" id="1.10.8.60">
    <property type="match status" value="1"/>
</dbReference>
<dbReference type="EMBL" id="SPLM01000039">
    <property type="protein sequence ID" value="TMW64651.1"/>
    <property type="molecule type" value="Genomic_DNA"/>
</dbReference>
<dbReference type="InterPro" id="IPR027417">
    <property type="entry name" value="P-loop_NTPase"/>
</dbReference>
<feature type="compositionally biased region" description="Acidic residues" evidence="3">
    <location>
        <begin position="398"/>
        <end position="414"/>
    </location>
</feature>
<dbReference type="SUPFAM" id="SSF52540">
    <property type="entry name" value="P-loop containing nucleoside triphosphate hydrolases"/>
    <property type="match status" value="1"/>
</dbReference>
<evidence type="ECO:0000256" key="2">
    <source>
        <dbReference type="ARBA" id="ARBA00022705"/>
    </source>
</evidence>
<evidence type="ECO:0000256" key="3">
    <source>
        <dbReference type="SAM" id="MobiDB-lite"/>
    </source>
</evidence>
<dbReference type="InterPro" id="IPR003593">
    <property type="entry name" value="AAA+_ATPase"/>
</dbReference>
<keyword evidence="2" id="KW-0235">DNA replication</keyword>
<organism evidence="5 6">
    <name type="scientific">Pythium oligandrum</name>
    <name type="common">Mycoparasitic fungus</name>
    <dbReference type="NCBI Taxonomy" id="41045"/>
    <lineage>
        <taxon>Eukaryota</taxon>
        <taxon>Sar</taxon>
        <taxon>Stramenopiles</taxon>
        <taxon>Oomycota</taxon>
        <taxon>Peronosporomycetes</taxon>
        <taxon>Pythiales</taxon>
        <taxon>Pythiaceae</taxon>
        <taxon>Pythium</taxon>
    </lineage>
</organism>
<feature type="region of interest" description="Disordered" evidence="3">
    <location>
        <begin position="700"/>
        <end position="785"/>
    </location>
</feature>
<dbReference type="OrthoDB" id="1926878at2759"/>
<dbReference type="AlphaFoldDB" id="A0A8K1FJ85"/>
<comment type="caution">
    <text evidence="5">The sequence shown here is derived from an EMBL/GenBank/DDBJ whole genome shotgun (WGS) entry which is preliminary data.</text>
</comment>
<proteinExistence type="inferred from homology"/>
<feature type="region of interest" description="Disordered" evidence="3">
    <location>
        <begin position="579"/>
        <end position="622"/>
    </location>
</feature>
<name>A0A8K1FJ85_PYTOL</name>
<dbReference type="PANTHER" id="PTHR10763">
    <property type="entry name" value="CELL DIVISION CONTROL PROTEIN 6-RELATED"/>
    <property type="match status" value="1"/>
</dbReference>
<dbReference type="Pfam" id="PF13401">
    <property type="entry name" value="AAA_22"/>
    <property type="match status" value="1"/>
</dbReference>
<dbReference type="GO" id="GO:0006270">
    <property type="term" value="P:DNA replication initiation"/>
    <property type="evidence" value="ECO:0007669"/>
    <property type="project" value="TreeGrafter"/>
</dbReference>
<evidence type="ECO:0000256" key="1">
    <source>
        <dbReference type="ARBA" id="ARBA00006184"/>
    </source>
</evidence>
<evidence type="ECO:0000313" key="5">
    <source>
        <dbReference type="EMBL" id="TMW64651.1"/>
    </source>
</evidence>
<dbReference type="GO" id="GO:0005634">
    <property type="term" value="C:nucleus"/>
    <property type="evidence" value="ECO:0007669"/>
    <property type="project" value="TreeGrafter"/>
</dbReference>
<accession>A0A8K1FJ85</accession>
<dbReference type="InterPro" id="IPR050311">
    <property type="entry name" value="ORC1/CDC6"/>
</dbReference>
<reference evidence="5" key="1">
    <citation type="submission" date="2019-03" db="EMBL/GenBank/DDBJ databases">
        <title>Long read genome sequence of the mycoparasitic Pythium oligandrum ATCC 38472 isolated from sugarbeet rhizosphere.</title>
        <authorList>
            <person name="Gaulin E."/>
        </authorList>
    </citation>
    <scope>NUCLEOTIDE SEQUENCE</scope>
    <source>
        <strain evidence="5">ATCC 38472_TT</strain>
    </source>
</reference>
<dbReference type="GO" id="GO:0003688">
    <property type="term" value="F:DNA replication origin binding"/>
    <property type="evidence" value="ECO:0007669"/>
    <property type="project" value="TreeGrafter"/>
</dbReference>
<feature type="region of interest" description="Disordered" evidence="3">
    <location>
        <begin position="345"/>
        <end position="459"/>
    </location>
</feature>
<evidence type="ECO:0000313" key="6">
    <source>
        <dbReference type="Proteomes" id="UP000794436"/>
    </source>
</evidence>
<keyword evidence="6" id="KW-1185">Reference proteome</keyword>
<dbReference type="PANTHER" id="PTHR10763:SF26">
    <property type="entry name" value="CELL DIVISION CONTROL PROTEIN 6 HOMOLOG"/>
    <property type="match status" value="1"/>
</dbReference>
<dbReference type="Proteomes" id="UP000794436">
    <property type="component" value="Unassembled WGS sequence"/>
</dbReference>
<feature type="compositionally biased region" description="Basic and acidic residues" evidence="3">
    <location>
        <begin position="721"/>
        <end position="735"/>
    </location>
</feature>
<dbReference type="InterPro" id="IPR049945">
    <property type="entry name" value="AAA_22"/>
</dbReference>
<dbReference type="SMART" id="SM00382">
    <property type="entry name" value="AAA"/>
    <property type="match status" value="1"/>
</dbReference>
<dbReference type="GO" id="GO:0033314">
    <property type="term" value="P:mitotic DNA replication checkpoint signaling"/>
    <property type="evidence" value="ECO:0007669"/>
    <property type="project" value="TreeGrafter"/>
</dbReference>
<feature type="domain" description="AAA+ ATPase" evidence="4">
    <location>
        <begin position="861"/>
        <end position="1016"/>
    </location>
</feature>
<gene>
    <name evidence="5" type="ORF">Poli38472_011531</name>
</gene>
<protein>
    <recommendedName>
        <fullName evidence="4">AAA+ ATPase domain-containing protein</fullName>
    </recommendedName>
</protein>
<sequence>MPPPPSIARQPAPRDAPSRLVWVKLRLMQVFWPACVYETYSAATEHAHDLSKLRASKPVLDAEDRVVCFFGAGKTASMASTPGIAPNLQFCIVPEEELSTFVWEGADDFDKVCRTYHVPEECIERALKNRVFQRACEDATKYADAVESDEDASRLFMTFLMRDCGVRGRQVSDPATVVRAIEEAQEEAHDEDEPMEEEPVSVQAQAPSAMPQAGLSLTQELMAKCWPLMQKEGWSLLKQGDGSEFYTTPGTSFFDFKPNVTVFDVLESACVKFLRQWSAEDGNNSDSEDIGNVVWELLESRGWKTMTNANETWYISPNTSFDQFIPNVTVFCSRQKALSRVLQGPGAVGKNLDTTSHDKHDHGTDNEVGSRSGAESADEAVESKVDYEMASASSDGGEVSEDMDDDEEESEYEEGIAKLISRPLSSRSDKASSSKANKSAQPQKSASTRKQVAKRKSKVTRPAVVIPPFECKFGMIERELRSRGWFWKPSNLGYKYYMPECRNKPARECVQDKDFFLGQSGLEEYLTNSGLYDELREKLRFDHESLYRPAESRSAGHNSVIVSASNPVKRARATDVFEFNEVDTHTPRTRPSPREKPSGASRRTPALSQIKRRAPPPPKPIEVKFGEIWDQLRVEGWECRPGTFEYDYFLPHCKSTQEGQPGKDYFQGKDALIDFLHESGVWERVASEVRREIHAAITQEADRKRKSPVENVVDLTSLGELESHTPKRVKQDEKPKHRSPGVPSTNAVTPKSDKNGTSAKVSTSTTSSGRSFMSPDVSTSRVRTESKPVAQAQLSRSLSNVFTPSPEVGKKTGGVVGSPRRMALDIIDRLTLAHVPSRLEHRENEARMIQNFCRDCFSQSQGGSMYLSGSPGCGKSALMRSLQPEITRLFEEAQGSSQQLVWSHINAMGLSSFDRLFCQVAEKLTNQAYTDGEQAFEALERSVNNSTKRSKTLLLVVDEIDALSKTSRSEDDLSRLFELAHRSGHSFVLVGIANQIDFTDRHLNLLRRIVPTAKPKVLVFEPYPFQTIADILIDRFGGEDKAGKLINTNGLKFIARKVASMSGDVRLALDVARRVLQLRVGDVDSNKAGADFPVSLSDTVQAVKKVLETKSKSAASSLPRNLQMILFASTRLVSRTTPSEPTSSPENAENVLYHVDDLYECYCDVSRQAGVYKPLTRSEFKIGLDTLSSEGMLGAQELKKQLIKLQCAPSQLLQNFKNDEYFARLL</sequence>
<dbReference type="GO" id="GO:0016887">
    <property type="term" value="F:ATP hydrolysis activity"/>
    <property type="evidence" value="ECO:0007669"/>
    <property type="project" value="InterPro"/>
</dbReference>
<feature type="compositionally biased region" description="Basic and acidic residues" evidence="3">
    <location>
        <begin position="582"/>
        <end position="597"/>
    </location>
</feature>
<evidence type="ECO:0000259" key="4">
    <source>
        <dbReference type="SMART" id="SM00382"/>
    </source>
</evidence>
<feature type="compositionally biased region" description="Low complexity" evidence="3">
    <location>
        <begin position="433"/>
        <end position="446"/>
    </location>
</feature>
<comment type="similarity">
    <text evidence="1">Belongs to the CDC6/cdc18 family.</text>
</comment>